<feature type="transmembrane region" description="Helical" evidence="1">
    <location>
        <begin position="144"/>
        <end position="163"/>
    </location>
</feature>
<keyword evidence="1" id="KW-1133">Transmembrane helix</keyword>
<dbReference type="RefSeq" id="WP_130348086.1">
    <property type="nucleotide sequence ID" value="NZ_SGWQ01000013.1"/>
</dbReference>
<sequence length="510" mass="53224">MDAFSQLIDGFGTALTPAHLGLAALGVLLGTFIGVLPGIGPAMAVALLLPVTYGLEPTGAFIMFAGIYYGGMFGGSTTSILLNTPGESAAVVTAIEGNPMARKGRGSQALAAAAIGHFVGGLIGTIALVLLAPTVAKLAIDIGAPDYFAIMVLAFIAVTSVLGSSRVRGFASLLIGLAIGLIGLDEMTGQQRLTFGSLELADGIDVVIVAVGLFAVGESLWVAAHLRRRPSEPIPVGRPWLGRDDLRRSWKPWLRGPVIGFPFGAMPAGGAEIPTFLSYVTEKRLSKNRKEFGHGAIEGVAGPEATASASAAGTLVSMLTLGLPTTAVAAVMLAAFQQYGIQPGPLLFERESELVWGLIASLFVGLTLLLLLNLPLAPVWAKLLKIPRPYLYAGILFFASVGAYAVSGQVVDLIVLYVIGLIGLAMRRYGLPVLPAVIGVILGPAAEQQMRRALQLSDGEIGGLFNTPMSIVIYAIVALILLWPLVRKLLPSRPAAPDDEPAEREPEKVG</sequence>
<dbReference type="EMBL" id="SGWQ01000013">
    <property type="protein sequence ID" value="RZS32283.1"/>
    <property type="molecule type" value="Genomic_DNA"/>
</dbReference>
<comment type="caution">
    <text evidence="3">The sequence shown here is derived from an EMBL/GenBank/DDBJ whole genome shotgun (WGS) entry which is preliminary data.</text>
</comment>
<name>A0A4Q7KEH6_9PSEU</name>
<feature type="transmembrane region" description="Helical" evidence="1">
    <location>
        <begin position="413"/>
        <end position="442"/>
    </location>
</feature>
<feature type="transmembrane region" description="Helical" evidence="1">
    <location>
        <begin position="20"/>
        <end position="49"/>
    </location>
</feature>
<feature type="transmembrane region" description="Helical" evidence="1">
    <location>
        <begin position="61"/>
        <end position="82"/>
    </location>
</feature>
<feature type="domain" description="DUF112" evidence="2">
    <location>
        <begin position="20"/>
        <end position="437"/>
    </location>
</feature>
<keyword evidence="4" id="KW-1185">Reference proteome</keyword>
<feature type="transmembrane region" description="Helical" evidence="1">
    <location>
        <begin position="109"/>
        <end position="132"/>
    </location>
</feature>
<keyword evidence="1" id="KW-0472">Membrane</keyword>
<dbReference type="InterPro" id="IPR002823">
    <property type="entry name" value="DUF112_TM"/>
</dbReference>
<reference evidence="3 4" key="1">
    <citation type="submission" date="2019-02" db="EMBL/GenBank/DDBJ databases">
        <title>Genomic Encyclopedia of Type Strains, Phase IV (KMG-IV): sequencing the most valuable type-strain genomes for metagenomic binning, comparative biology and taxonomic classification.</title>
        <authorList>
            <person name="Goeker M."/>
        </authorList>
    </citation>
    <scope>NUCLEOTIDE SEQUENCE [LARGE SCALE GENOMIC DNA]</scope>
    <source>
        <strain evidence="3 4">DSM 101727</strain>
    </source>
</reference>
<keyword evidence="1" id="KW-0812">Transmembrane</keyword>
<dbReference type="OrthoDB" id="9781349at2"/>
<dbReference type="Pfam" id="PF01970">
    <property type="entry name" value="TctA"/>
    <property type="match status" value="1"/>
</dbReference>
<evidence type="ECO:0000259" key="2">
    <source>
        <dbReference type="Pfam" id="PF01970"/>
    </source>
</evidence>
<accession>A0A4Q7KEH6</accession>
<feature type="transmembrane region" description="Helical" evidence="1">
    <location>
        <begin position="463"/>
        <end position="486"/>
    </location>
</feature>
<evidence type="ECO:0000313" key="3">
    <source>
        <dbReference type="EMBL" id="RZS32283.1"/>
    </source>
</evidence>
<feature type="transmembrane region" description="Helical" evidence="1">
    <location>
        <begin position="356"/>
        <end position="377"/>
    </location>
</feature>
<dbReference type="AlphaFoldDB" id="A0A4Q7KEH6"/>
<feature type="transmembrane region" description="Helical" evidence="1">
    <location>
        <begin position="200"/>
        <end position="223"/>
    </location>
</feature>
<proteinExistence type="predicted"/>
<feature type="transmembrane region" description="Helical" evidence="1">
    <location>
        <begin position="315"/>
        <end position="336"/>
    </location>
</feature>
<gene>
    <name evidence="3" type="ORF">EV193_113127</name>
</gene>
<feature type="transmembrane region" description="Helical" evidence="1">
    <location>
        <begin position="169"/>
        <end position="188"/>
    </location>
</feature>
<dbReference type="Proteomes" id="UP000294257">
    <property type="component" value="Unassembled WGS sequence"/>
</dbReference>
<dbReference type="PANTHER" id="PTHR35342:SF5">
    <property type="entry name" value="TRICARBOXYLIC TRANSPORT PROTEIN"/>
    <property type="match status" value="1"/>
</dbReference>
<evidence type="ECO:0000256" key="1">
    <source>
        <dbReference type="SAM" id="Phobius"/>
    </source>
</evidence>
<organism evidence="3 4">
    <name type="scientific">Herbihabitans rhizosphaerae</name>
    <dbReference type="NCBI Taxonomy" id="1872711"/>
    <lineage>
        <taxon>Bacteria</taxon>
        <taxon>Bacillati</taxon>
        <taxon>Actinomycetota</taxon>
        <taxon>Actinomycetes</taxon>
        <taxon>Pseudonocardiales</taxon>
        <taxon>Pseudonocardiaceae</taxon>
        <taxon>Herbihabitans</taxon>
    </lineage>
</organism>
<dbReference type="PANTHER" id="PTHR35342">
    <property type="entry name" value="TRICARBOXYLIC TRANSPORT PROTEIN"/>
    <property type="match status" value="1"/>
</dbReference>
<protein>
    <submittedName>
        <fullName evidence="3">Putative tricarboxylic transport membrane protein</fullName>
    </submittedName>
</protein>
<feature type="transmembrane region" description="Helical" evidence="1">
    <location>
        <begin position="259"/>
        <end position="280"/>
    </location>
</feature>
<evidence type="ECO:0000313" key="4">
    <source>
        <dbReference type="Proteomes" id="UP000294257"/>
    </source>
</evidence>
<feature type="transmembrane region" description="Helical" evidence="1">
    <location>
        <begin position="389"/>
        <end position="407"/>
    </location>
</feature>